<gene>
    <name evidence="7" type="ORF">AKJ09_11046</name>
</gene>
<feature type="domain" description="Protein kinase" evidence="6">
    <location>
        <begin position="23"/>
        <end position="285"/>
    </location>
</feature>
<dbReference type="InterPro" id="IPR017441">
    <property type="entry name" value="Protein_kinase_ATP_BS"/>
</dbReference>
<keyword evidence="2 5" id="KW-0547">Nucleotide-binding</keyword>
<dbReference type="Gene3D" id="1.10.510.10">
    <property type="entry name" value="Transferase(Phosphotransferase) domain 1"/>
    <property type="match status" value="1"/>
</dbReference>
<dbReference type="Pfam" id="PF00069">
    <property type="entry name" value="Pkinase"/>
    <property type="match status" value="1"/>
</dbReference>
<dbReference type="PROSITE" id="PS00108">
    <property type="entry name" value="PROTEIN_KINASE_ST"/>
    <property type="match status" value="1"/>
</dbReference>
<accession>A0A0K1QF83</accession>
<keyword evidence="8" id="KW-1185">Reference proteome</keyword>
<dbReference type="SUPFAM" id="SSF56112">
    <property type="entry name" value="Protein kinase-like (PK-like)"/>
    <property type="match status" value="1"/>
</dbReference>
<dbReference type="AlphaFoldDB" id="A0A0K1QF83"/>
<dbReference type="Gene3D" id="3.30.200.20">
    <property type="entry name" value="Phosphorylase Kinase, domain 1"/>
    <property type="match status" value="1"/>
</dbReference>
<evidence type="ECO:0000256" key="1">
    <source>
        <dbReference type="ARBA" id="ARBA00022679"/>
    </source>
</evidence>
<evidence type="ECO:0000256" key="3">
    <source>
        <dbReference type="ARBA" id="ARBA00022777"/>
    </source>
</evidence>
<evidence type="ECO:0000313" key="7">
    <source>
        <dbReference type="EMBL" id="AKV04383.1"/>
    </source>
</evidence>
<keyword evidence="1" id="KW-0808">Transferase</keyword>
<dbReference type="PROSITE" id="PS00107">
    <property type="entry name" value="PROTEIN_KINASE_ATP"/>
    <property type="match status" value="1"/>
</dbReference>
<evidence type="ECO:0000256" key="5">
    <source>
        <dbReference type="PROSITE-ProRule" id="PRU10141"/>
    </source>
</evidence>
<name>A0A0K1QF83_9BACT</name>
<dbReference type="KEGG" id="llu:AKJ09_11046"/>
<dbReference type="GO" id="GO:0005524">
    <property type="term" value="F:ATP binding"/>
    <property type="evidence" value="ECO:0007669"/>
    <property type="project" value="UniProtKB-UniRule"/>
</dbReference>
<keyword evidence="4 5" id="KW-0067">ATP-binding</keyword>
<dbReference type="SMART" id="SM00220">
    <property type="entry name" value="S_TKc"/>
    <property type="match status" value="1"/>
</dbReference>
<dbReference type="InterPro" id="IPR011009">
    <property type="entry name" value="Kinase-like_dom_sf"/>
</dbReference>
<dbReference type="InterPro" id="IPR008271">
    <property type="entry name" value="Ser/Thr_kinase_AS"/>
</dbReference>
<dbReference type="STRING" id="1391654.AKJ09_11046"/>
<keyword evidence="7" id="KW-0723">Serine/threonine-protein kinase</keyword>
<dbReference type="PANTHER" id="PTHR43289">
    <property type="entry name" value="MITOGEN-ACTIVATED PROTEIN KINASE KINASE KINASE 20-RELATED"/>
    <property type="match status" value="1"/>
</dbReference>
<dbReference type="PANTHER" id="PTHR43289:SF34">
    <property type="entry name" value="SERINE_THREONINE-PROTEIN KINASE YBDM-RELATED"/>
    <property type="match status" value="1"/>
</dbReference>
<evidence type="ECO:0000256" key="4">
    <source>
        <dbReference type="ARBA" id="ARBA00022840"/>
    </source>
</evidence>
<keyword evidence="3 7" id="KW-0418">Kinase</keyword>
<evidence type="ECO:0000256" key="2">
    <source>
        <dbReference type="ARBA" id="ARBA00022741"/>
    </source>
</evidence>
<dbReference type="InterPro" id="IPR000719">
    <property type="entry name" value="Prot_kinase_dom"/>
</dbReference>
<dbReference type="RefSeq" id="WP_146655006.1">
    <property type="nucleotide sequence ID" value="NZ_CP012333.1"/>
</dbReference>
<dbReference type="EMBL" id="CP012333">
    <property type="protein sequence ID" value="AKV04383.1"/>
    <property type="molecule type" value="Genomic_DNA"/>
</dbReference>
<evidence type="ECO:0000313" key="8">
    <source>
        <dbReference type="Proteomes" id="UP000064967"/>
    </source>
</evidence>
<protein>
    <submittedName>
        <fullName evidence="7">Serine/threonine protein kinase PknB</fullName>
    </submittedName>
</protein>
<proteinExistence type="predicted"/>
<sequence length="289" mass="31652">MPLSPEVVTRARERVGSFVRRKYHFDALVGIGGTAAVYAATHRNGTRVALKVLHPELALIADIQARFLREGYVANRIAHEGVVRVVDDDDDETFHTVFLVLELLEGETIAERVAHTAASMDESVQWGDRLLDILAAAHDVGVVHRDIKPENLFLTRSGTLKLLDFGIARLLDGSSATRSGLLLGTPAFMSPEQASGHARDVDARSDLWSTGAVLFRLIADRPVHLARSPAEQMLFAATQPAPKLETVVPGISARLGNVVDRALAFERADRWQDARTMRTALREAVGTNR</sequence>
<evidence type="ECO:0000259" key="6">
    <source>
        <dbReference type="PROSITE" id="PS50011"/>
    </source>
</evidence>
<dbReference type="PROSITE" id="PS50011">
    <property type="entry name" value="PROTEIN_KINASE_DOM"/>
    <property type="match status" value="1"/>
</dbReference>
<dbReference type="CDD" id="cd14014">
    <property type="entry name" value="STKc_PknB_like"/>
    <property type="match status" value="1"/>
</dbReference>
<feature type="binding site" evidence="5">
    <location>
        <position position="51"/>
    </location>
    <ligand>
        <name>ATP</name>
        <dbReference type="ChEBI" id="CHEBI:30616"/>
    </ligand>
</feature>
<reference evidence="7 8" key="1">
    <citation type="submission" date="2015-08" db="EMBL/GenBank/DDBJ databases">
        <authorList>
            <person name="Babu N.S."/>
            <person name="Beckwith C.J."/>
            <person name="Beseler K.G."/>
            <person name="Brison A."/>
            <person name="Carone J.V."/>
            <person name="Caskin T.P."/>
            <person name="Diamond M."/>
            <person name="Durham M.E."/>
            <person name="Foxe J.M."/>
            <person name="Go M."/>
            <person name="Henderson B.A."/>
            <person name="Jones I.B."/>
            <person name="McGettigan J.A."/>
            <person name="Micheletti S.J."/>
            <person name="Nasrallah M.E."/>
            <person name="Ortiz D."/>
            <person name="Piller C.R."/>
            <person name="Privatt S.R."/>
            <person name="Schneider S.L."/>
            <person name="Sharp S."/>
            <person name="Smith T.C."/>
            <person name="Stanton J.D."/>
            <person name="Ullery H.E."/>
            <person name="Wilson R.J."/>
            <person name="Serrano M.G."/>
            <person name="Buck G."/>
            <person name="Lee V."/>
            <person name="Wang Y."/>
            <person name="Carvalho R."/>
            <person name="Voegtly L."/>
            <person name="Shi R."/>
            <person name="Duckworth R."/>
            <person name="Johnson A."/>
            <person name="Loviza R."/>
            <person name="Walstead R."/>
            <person name="Shah Z."/>
            <person name="Kiflezghi M."/>
            <person name="Wade K."/>
            <person name="Ball S.L."/>
            <person name="Bradley K.W."/>
            <person name="Asai D.J."/>
            <person name="Bowman C.A."/>
            <person name="Russell D.A."/>
            <person name="Pope W.H."/>
            <person name="Jacobs-Sera D."/>
            <person name="Hendrix R.W."/>
            <person name="Hatfull G.F."/>
        </authorList>
    </citation>
    <scope>NUCLEOTIDE SEQUENCE [LARGE SCALE GENOMIC DNA]</scope>
    <source>
        <strain evidence="7 8">DSM 27648</strain>
    </source>
</reference>
<organism evidence="7 8">
    <name type="scientific">Labilithrix luteola</name>
    <dbReference type="NCBI Taxonomy" id="1391654"/>
    <lineage>
        <taxon>Bacteria</taxon>
        <taxon>Pseudomonadati</taxon>
        <taxon>Myxococcota</taxon>
        <taxon>Polyangia</taxon>
        <taxon>Polyangiales</taxon>
        <taxon>Labilitrichaceae</taxon>
        <taxon>Labilithrix</taxon>
    </lineage>
</organism>
<dbReference type="OrthoDB" id="5495090at2"/>
<dbReference type="GO" id="GO:0004674">
    <property type="term" value="F:protein serine/threonine kinase activity"/>
    <property type="evidence" value="ECO:0007669"/>
    <property type="project" value="UniProtKB-KW"/>
</dbReference>
<dbReference type="Proteomes" id="UP000064967">
    <property type="component" value="Chromosome"/>
</dbReference>